<evidence type="ECO:0000313" key="2">
    <source>
        <dbReference type="EMBL" id="MCW3161290.1"/>
    </source>
</evidence>
<proteinExistence type="predicted"/>
<feature type="signal peptide" evidence="1">
    <location>
        <begin position="1"/>
        <end position="28"/>
    </location>
</feature>
<reference evidence="2" key="1">
    <citation type="submission" date="2022-10" db="EMBL/GenBank/DDBJ databases">
        <title>Chryseobacterium babae sp. nov. isolated from the gut of the beetle Oryctes rhinoceros, and Chryseobacterium kimseyorum sp. nov., isolated from a stick insect rearing cage.</title>
        <authorList>
            <person name="Shelomi M."/>
            <person name="Han C.-J."/>
            <person name="Chen W.-M."/>
            <person name="Chen H.-K."/>
            <person name="Liaw S.-J."/>
            <person name="Muhle E."/>
            <person name="Clermont D."/>
        </authorList>
    </citation>
    <scope>NUCLEOTIDE SEQUENCE</scope>
    <source>
        <strain evidence="2">WLa1L2M3</strain>
    </source>
</reference>
<sequence>MKQFYNLKSLLRLSSLFVVLFSVITVVNSCKKDDDEEDLQHLVQFEAKIIDGGPASPPPTEFSAFKTVVTQVGTAQQNIFNPTGFNWKSDEFFVNESQSQLNFSANANLLHSDSKLMVTIWIDGEVAKSDTIVGAGANQVASVYHSFLEL</sequence>
<evidence type="ECO:0000313" key="3">
    <source>
        <dbReference type="Proteomes" id="UP001163719"/>
    </source>
</evidence>
<name>A0ABT3HNL4_9FLAO</name>
<feature type="chain" id="PRO_5046940333" evidence="1">
    <location>
        <begin position="29"/>
        <end position="150"/>
    </location>
</feature>
<accession>A0ABT3HNL4</accession>
<gene>
    <name evidence="2" type="ORF">OH806_08415</name>
</gene>
<protein>
    <submittedName>
        <fullName evidence="2">Uncharacterized protein</fullName>
    </submittedName>
</protein>
<dbReference type="RefSeq" id="WP_264743235.1">
    <property type="nucleotide sequence ID" value="NZ_JAPDHV010000003.1"/>
</dbReference>
<organism evidence="2 3">
    <name type="scientific">Chryseobacterium oryctis</name>
    <dbReference type="NCBI Taxonomy" id="2952618"/>
    <lineage>
        <taxon>Bacteria</taxon>
        <taxon>Pseudomonadati</taxon>
        <taxon>Bacteroidota</taxon>
        <taxon>Flavobacteriia</taxon>
        <taxon>Flavobacteriales</taxon>
        <taxon>Weeksellaceae</taxon>
        <taxon>Chryseobacterium group</taxon>
        <taxon>Chryseobacterium</taxon>
    </lineage>
</organism>
<keyword evidence="1" id="KW-0732">Signal</keyword>
<evidence type="ECO:0000256" key="1">
    <source>
        <dbReference type="SAM" id="SignalP"/>
    </source>
</evidence>
<comment type="caution">
    <text evidence="2">The sequence shown here is derived from an EMBL/GenBank/DDBJ whole genome shotgun (WGS) entry which is preliminary data.</text>
</comment>
<keyword evidence="3" id="KW-1185">Reference proteome</keyword>
<dbReference type="EMBL" id="JAPDHV010000003">
    <property type="protein sequence ID" value="MCW3161290.1"/>
    <property type="molecule type" value="Genomic_DNA"/>
</dbReference>
<dbReference type="Proteomes" id="UP001163719">
    <property type="component" value="Unassembled WGS sequence"/>
</dbReference>